<dbReference type="Pfam" id="PF01850">
    <property type="entry name" value="PIN"/>
    <property type="match status" value="1"/>
</dbReference>
<evidence type="ECO:0000256" key="2">
    <source>
        <dbReference type="ARBA" id="ARBA00022649"/>
    </source>
</evidence>
<dbReference type="GO" id="GO:0004518">
    <property type="term" value="F:nuclease activity"/>
    <property type="evidence" value="ECO:0007669"/>
    <property type="project" value="UniProtKB-KW"/>
</dbReference>
<dbReference type="GO" id="GO:0016787">
    <property type="term" value="F:hydrolase activity"/>
    <property type="evidence" value="ECO:0007669"/>
    <property type="project" value="UniProtKB-KW"/>
</dbReference>
<dbReference type="InterPro" id="IPR029060">
    <property type="entry name" value="PIN-like_dom_sf"/>
</dbReference>
<evidence type="ECO:0000256" key="3">
    <source>
        <dbReference type="ARBA" id="ARBA00022722"/>
    </source>
</evidence>
<keyword evidence="6" id="KW-0460">Magnesium</keyword>
<dbReference type="EMBL" id="CP130612">
    <property type="protein sequence ID" value="WKW11746.1"/>
    <property type="molecule type" value="Genomic_DNA"/>
</dbReference>
<evidence type="ECO:0000259" key="8">
    <source>
        <dbReference type="Pfam" id="PF01850"/>
    </source>
</evidence>
<evidence type="ECO:0000256" key="4">
    <source>
        <dbReference type="ARBA" id="ARBA00022723"/>
    </source>
</evidence>
<evidence type="ECO:0000256" key="5">
    <source>
        <dbReference type="ARBA" id="ARBA00022801"/>
    </source>
</evidence>
<keyword evidence="3" id="KW-0540">Nuclease</keyword>
<dbReference type="Gene3D" id="3.40.50.1010">
    <property type="entry name" value="5'-nuclease"/>
    <property type="match status" value="1"/>
</dbReference>
<keyword evidence="5" id="KW-0378">Hydrolase</keyword>
<name>A0AA49JTJ3_9BACT</name>
<accession>A0AA49JZ28</accession>
<dbReference type="InterPro" id="IPR002716">
    <property type="entry name" value="PIN_dom"/>
</dbReference>
<dbReference type="GO" id="GO:0046872">
    <property type="term" value="F:metal ion binding"/>
    <property type="evidence" value="ECO:0007669"/>
    <property type="project" value="UniProtKB-KW"/>
</dbReference>
<reference evidence="9" key="1">
    <citation type="submission" date="2023-07" db="EMBL/GenBank/DDBJ databases">
        <authorList>
            <person name="Haufschild T."/>
            <person name="Kallscheuer N."/>
            <person name="Hammer J."/>
            <person name="Kohn T."/>
            <person name="Kabuu M."/>
            <person name="Jogler M."/>
            <person name="Wohfarth N."/>
            <person name="Heuer A."/>
            <person name="Rohde M."/>
            <person name="van Teeseling M.C.F."/>
            <person name="Jogler C."/>
        </authorList>
    </citation>
    <scope>NUCLEOTIDE SEQUENCE</scope>
    <source>
        <strain evidence="9">Strain 138</strain>
        <strain evidence="10">Strain 318</strain>
    </source>
</reference>
<feature type="domain" description="PIN" evidence="8">
    <location>
        <begin position="4"/>
        <end position="134"/>
    </location>
</feature>
<dbReference type="RefSeq" id="WP_367887437.1">
    <property type="nucleotide sequence ID" value="NZ_CP130612.1"/>
</dbReference>
<dbReference type="Proteomes" id="UP001229955">
    <property type="component" value="Chromosome"/>
</dbReference>
<evidence type="ECO:0000256" key="7">
    <source>
        <dbReference type="ARBA" id="ARBA00038093"/>
    </source>
</evidence>
<keyword evidence="4" id="KW-0479">Metal-binding</keyword>
<keyword evidence="11" id="KW-1185">Reference proteome</keyword>
<gene>
    <name evidence="9" type="ORF">Strain138_001009</name>
    <name evidence="10" type="ORF">Strain318_001009</name>
</gene>
<organism evidence="9">
    <name type="scientific">Pseudogemmatithrix spongiicola</name>
    <dbReference type="NCBI Taxonomy" id="3062599"/>
    <lineage>
        <taxon>Bacteria</taxon>
        <taxon>Pseudomonadati</taxon>
        <taxon>Gemmatimonadota</taxon>
        <taxon>Gemmatimonadia</taxon>
        <taxon>Gemmatimonadales</taxon>
        <taxon>Gemmatimonadaceae</taxon>
        <taxon>Pseudogemmatithrix</taxon>
    </lineage>
</organism>
<evidence type="ECO:0000313" key="10">
    <source>
        <dbReference type="EMBL" id="WKW14656.1"/>
    </source>
</evidence>
<dbReference type="EMBL" id="CP130613">
    <property type="protein sequence ID" value="WKW14656.1"/>
    <property type="molecule type" value="Genomic_DNA"/>
</dbReference>
<dbReference type="PANTHER" id="PTHR33653">
    <property type="entry name" value="RIBONUCLEASE VAPC2"/>
    <property type="match status" value="1"/>
</dbReference>
<dbReference type="AlphaFoldDB" id="A0AA49JTJ3"/>
<evidence type="ECO:0000313" key="9">
    <source>
        <dbReference type="EMBL" id="WKW11746.1"/>
    </source>
</evidence>
<dbReference type="KEGG" id="pspc:Strain318_001009"/>
<evidence type="ECO:0000256" key="1">
    <source>
        <dbReference type="ARBA" id="ARBA00001946"/>
    </source>
</evidence>
<dbReference type="SUPFAM" id="SSF88723">
    <property type="entry name" value="PIN domain-like"/>
    <property type="match status" value="1"/>
</dbReference>
<evidence type="ECO:0000256" key="6">
    <source>
        <dbReference type="ARBA" id="ARBA00022842"/>
    </source>
</evidence>
<protein>
    <submittedName>
        <fullName evidence="9">PIN domain-containing protein</fullName>
    </submittedName>
</protein>
<sequence length="150" mass="16555">MRKYVLDTNCYIDASRDAQAHQALETFVSWAAPALYVSSVVAAELRAGARSARDRRTVEDRLLGPFARHERVLTPSAAAWDALGRTLASLRESDGLQLAQASRGFAFDVLLAYTCREHGATLVSANVKDMARIRRVFAFETVAPYPRVPT</sequence>
<evidence type="ECO:0000313" key="11">
    <source>
        <dbReference type="Proteomes" id="UP001229955"/>
    </source>
</evidence>
<proteinExistence type="inferred from homology"/>
<dbReference type="PANTHER" id="PTHR33653:SF1">
    <property type="entry name" value="RIBONUCLEASE VAPC2"/>
    <property type="match status" value="1"/>
</dbReference>
<keyword evidence="2" id="KW-1277">Toxin-antitoxin system</keyword>
<comment type="similarity">
    <text evidence="7">Belongs to the PINc/VapC protein family.</text>
</comment>
<dbReference type="InterPro" id="IPR050556">
    <property type="entry name" value="Type_II_TA_system_RNase"/>
</dbReference>
<comment type="cofactor">
    <cofactor evidence="1">
        <name>Mg(2+)</name>
        <dbReference type="ChEBI" id="CHEBI:18420"/>
    </cofactor>
</comment>
<accession>A0AA49JTJ3</accession>